<dbReference type="PROSITE" id="PS00041">
    <property type="entry name" value="HTH_ARAC_FAMILY_1"/>
    <property type="match status" value="1"/>
</dbReference>
<dbReference type="SMART" id="SM00342">
    <property type="entry name" value="HTH_ARAC"/>
    <property type="match status" value="1"/>
</dbReference>
<dbReference type="OrthoDB" id="2060755at2"/>
<keyword evidence="1" id="KW-0805">Transcription regulation</keyword>
<keyword evidence="2 5" id="KW-0238">DNA-binding</keyword>
<gene>
    <name evidence="5" type="ORF">SAMN05660359_03633</name>
</gene>
<evidence type="ECO:0000313" key="5">
    <source>
        <dbReference type="EMBL" id="SFO46555.1"/>
    </source>
</evidence>
<dbReference type="InterPro" id="IPR020449">
    <property type="entry name" value="Tscrpt_reg_AraC-type_HTH"/>
</dbReference>
<feature type="domain" description="HTH araC/xylS-type" evidence="4">
    <location>
        <begin position="13"/>
        <end position="111"/>
    </location>
</feature>
<organism evidence="5 6">
    <name type="scientific">Geodermatophilus obscurus</name>
    <dbReference type="NCBI Taxonomy" id="1861"/>
    <lineage>
        <taxon>Bacteria</taxon>
        <taxon>Bacillati</taxon>
        <taxon>Actinomycetota</taxon>
        <taxon>Actinomycetes</taxon>
        <taxon>Geodermatophilales</taxon>
        <taxon>Geodermatophilaceae</taxon>
        <taxon>Geodermatophilus</taxon>
    </lineage>
</organism>
<dbReference type="Pfam" id="PF12833">
    <property type="entry name" value="HTH_18"/>
    <property type="match status" value="1"/>
</dbReference>
<dbReference type="Gene3D" id="1.10.10.60">
    <property type="entry name" value="Homeodomain-like"/>
    <property type="match status" value="2"/>
</dbReference>
<dbReference type="EMBL" id="FOWE01000009">
    <property type="protein sequence ID" value="SFO46555.1"/>
    <property type="molecule type" value="Genomic_DNA"/>
</dbReference>
<dbReference type="InterPro" id="IPR018060">
    <property type="entry name" value="HTH_AraC"/>
</dbReference>
<dbReference type="InterPro" id="IPR009057">
    <property type="entry name" value="Homeodomain-like_sf"/>
</dbReference>
<keyword evidence="6" id="KW-1185">Reference proteome</keyword>
<proteinExistence type="predicted"/>
<dbReference type="AlphaFoldDB" id="A0A1I5HE67"/>
<dbReference type="Proteomes" id="UP000183642">
    <property type="component" value="Unassembled WGS sequence"/>
</dbReference>
<dbReference type="GO" id="GO:0003700">
    <property type="term" value="F:DNA-binding transcription factor activity"/>
    <property type="evidence" value="ECO:0007669"/>
    <property type="project" value="InterPro"/>
</dbReference>
<sequence length="144" mass="16255">MSRASEDSNRRMLRARDEMDRSYAEPLDVPALARIAHVSEAHFIRTFRATFGETPHRYLQRRRVERAMFLLRSTDRTVTDVCMAVGFASLGTFSRVFADVVGEPPSAYRRRGPLAPVPSCFGMRWLRPSEKTAVPEKPGNDGGP</sequence>
<evidence type="ECO:0000256" key="2">
    <source>
        <dbReference type="ARBA" id="ARBA00023125"/>
    </source>
</evidence>
<dbReference type="PROSITE" id="PS01124">
    <property type="entry name" value="HTH_ARAC_FAMILY_2"/>
    <property type="match status" value="1"/>
</dbReference>
<accession>A0A1I5HE67</accession>
<dbReference type="GO" id="GO:0043565">
    <property type="term" value="F:sequence-specific DNA binding"/>
    <property type="evidence" value="ECO:0007669"/>
    <property type="project" value="InterPro"/>
</dbReference>
<evidence type="ECO:0000313" key="6">
    <source>
        <dbReference type="Proteomes" id="UP000183642"/>
    </source>
</evidence>
<dbReference type="SUPFAM" id="SSF46689">
    <property type="entry name" value="Homeodomain-like"/>
    <property type="match status" value="2"/>
</dbReference>
<protein>
    <submittedName>
        <fullName evidence="5">AraC-type DNA-binding protein</fullName>
    </submittedName>
</protein>
<keyword evidence="3" id="KW-0804">Transcription</keyword>
<dbReference type="PANTHER" id="PTHR46796">
    <property type="entry name" value="HTH-TYPE TRANSCRIPTIONAL ACTIVATOR RHAS-RELATED"/>
    <property type="match status" value="1"/>
</dbReference>
<name>A0A1I5HE67_9ACTN</name>
<dbReference type="InterPro" id="IPR018062">
    <property type="entry name" value="HTH_AraC-typ_CS"/>
</dbReference>
<reference evidence="6" key="1">
    <citation type="submission" date="2016-10" db="EMBL/GenBank/DDBJ databases">
        <authorList>
            <person name="Varghese N."/>
            <person name="Submissions S."/>
        </authorList>
    </citation>
    <scope>NUCLEOTIDE SEQUENCE [LARGE SCALE GENOMIC DNA]</scope>
    <source>
        <strain evidence="6">DSM 43161</strain>
    </source>
</reference>
<dbReference type="PRINTS" id="PR00032">
    <property type="entry name" value="HTHARAC"/>
</dbReference>
<dbReference type="InterPro" id="IPR050204">
    <property type="entry name" value="AraC_XylS_family_regulators"/>
</dbReference>
<evidence type="ECO:0000256" key="1">
    <source>
        <dbReference type="ARBA" id="ARBA00023015"/>
    </source>
</evidence>
<evidence type="ECO:0000259" key="4">
    <source>
        <dbReference type="PROSITE" id="PS01124"/>
    </source>
</evidence>
<evidence type="ECO:0000256" key="3">
    <source>
        <dbReference type="ARBA" id="ARBA00023163"/>
    </source>
</evidence>
<dbReference type="RefSeq" id="WP_075014937.1">
    <property type="nucleotide sequence ID" value="NZ_FOWE01000009.1"/>
</dbReference>